<reference evidence="4" key="1">
    <citation type="submission" date="2016-10" db="EMBL/GenBank/DDBJ databases">
        <authorList>
            <person name="Varghese N."/>
        </authorList>
    </citation>
    <scope>NUCLEOTIDE SEQUENCE [LARGE SCALE GENOMIC DNA]</scope>
    <source>
        <strain evidence="4">CGMCC 1.12284</strain>
    </source>
</reference>
<name>A0A1I0PGG8_9EURY</name>
<dbReference type="SMART" id="SM00448">
    <property type="entry name" value="REC"/>
    <property type="match status" value="1"/>
</dbReference>
<evidence type="ECO:0000259" key="2">
    <source>
        <dbReference type="PROSITE" id="PS50110"/>
    </source>
</evidence>
<gene>
    <name evidence="3" type="ORF">SAMN05216285_2539</name>
</gene>
<dbReference type="InterPro" id="IPR001789">
    <property type="entry name" value="Sig_transdc_resp-reg_receiver"/>
</dbReference>
<dbReference type="PANTHER" id="PTHR44520:SF2">
    <property type="entry name" value="RESPONSE REGULATOR RCP1"/>
    <property type="match status" value="1"/>
</dbReference>
<dbReference type="InterPro" id="IPR011006">
    <property type="entry name" value="CheY-like_superfamily"/>
</dbReference>
<dbReference type="eggNOG" id="arCOG02589">
    <property type="taxonomic scope" value="Archaea"/>
</dbReference>
<sequence length="154" mass="16968">MSDSAPNTGQPPVLLLIEDNPGDARLVEEALRDDQLVNALQVVSAGDDALDFVHQRGDYADAPRPDLVLLDWNLPGTDGEDVLAELKDDPELEHIPVIVLTGSQSEKDVSRAYKRHANACITKAGDADDYIETLRTFEDFWLSTVRLPTSDELQ</sequence>
<dbReference type="STRING" id="1202768.SAMN05216285_2539"/>
<evidence type="ECO:0000313" key="4">
    <source>
        <dbReference type="Proteomes" id="UP000183275"/>
    </source>
</evidence>
<evidence type="ECO:0000313" key="3">
    <source>
        <dbReference type="EMBL" id="SEW13417.1"/>
    </source>
</evidence>
<dbReference type="InterPro" id="IPR052893">
    <property type="entry name" value="TCS_response_regulator"/>
</dbReference>
<feature type="modified residue" description="4-aspartylphosphate" evidence="1">
    <location>
        <position position="71"/>
    </location>
</feature>
<dbReference type="Proteomes" id="UP000183275">
    <property type="component" value="Unassembled WGS sequence"/>
</dbReference>
<dbReference type="Gene3D" id="3.40.50.2300">
    <property type="match status" value="1"/>
</dbReference>
<keyword evidence="1" id="KW-0597">Phosphoprotein</keyword>
<dbReference type="CDD" id="cd17557">
    <property type="entry name" value="REC_Rcp-like"/>
    <property type="match status" value="1"/>
</dbReference>
<accession>A0A1I0PGG8</accession>
<organism evidence="3 4">
    <name type="scientific">Natrinema salifodinae</name>
    <dbReference type="NCBI Taxonomy" id="1202768"/>
    <lineage>
        <taxon>Archaea</taxon>
        <taxon>Methanobacteriati</taxon>
        <taxon>Methanobacteriota</taxon>
        <taxon>Stenosarchaea group</taxon>
        <taxon>Halobacteria</taxon>
        <taxon>Halobacteriales</taxon>
        <taxon>Natrialbaceae</taxon>
        <taxon>Natrinema</taxon>
    </lineage>
</organism>
<evidence type="ECO:0000256" key="1">
    <source>
        <dbReference type="PROSITE-ProRule" id="PRU00169"/>
    </source>
</evidence>
<dbReference type="OrthoDB" id="3369at2157"/>
<dbReference type="SUPFAM" id="SSF52172">
    <property type="entry name" value="CheY-like"/>
    <property type="match status" value="1"/>
</dbReference>
<dbReference type="Pfam" id="PF00072">
    <property type="entry name" value="Response_reg"/>
    <property type="match status" value="1"/>
</dbReference>
<dbReference type="PROSITE" id="PS50110">
    <property type="entry name" value="RESPONSE_REGULATORY"/>
    <property type="match status" value="1"/>
</dbReference>
<dbReference type="AlphaFoldDB" id="A0A1I0PGG8"/>
<dbReference type="EMBL" id="FOIS01000003">
    <property type="protein sequence ID" value="SEW13417.1"/>
    <property type="molecule type" value="Genomic_DNA"/>
</dbReference>
<dbReference type="GO" id="GO:0000160">
    <property type="term" value="P:phosphorelay signal transduction system"/>
    <property type="evidence" value="ECO:0007669"/>
    <property type="project" value="InterPro"/>
</dbReference>
<dbReference type="PANTHER" id="PTHR44520">
    <property type="entry name" value="RESPONSE REGULATOR RCP1-RELATED"/>
    <property type="match status" value="1"/>
</dbReference>
<dbReference type="RefSeq" id="WP_049991156.1">
    <property type="nucleotide sequence ID" value="NZ_FOIS01000003.1"/>
</dbReference>
<protein>
    <submittedName>
        <fullName evidence="3">Response regulator receiver domain-containing protein</fullName>
    </submittedName>
</protein>
<proteinExistence type="predicted"/>
<feature type="domain" description="Response regulatory" evidence="2">
    <location>
        <begin position="13"/>
        <end position="138"/>
    </location>
</feature>
<keyword evidence="4" id="KW-1185">Reference proteome</keyword>